<dbReference type="SUPFAM" id="SSF53474">
    <property type="entry name" value="alpha/beta-Hydrolases"/>
    <property type="match status" value="1"/>
</dbReference>
<proteinExistence type="predicted"/>
<name>A0A813K618_POLGL</name>
<dbReference type="InterPro" id="IPR029058">
    <property type="entry name" value="AB_hydrolase_fold"/>
</dbReference>
<organism evidence="2 3">
    <name type="scientific">Polarella glacialis</name>
    <name type="common">Dinoflagellate</name>
    <dbReference type="NCBI Taxonomy" id="89957"/>
    <lineage>
        <taxon>Eukaryota</taxon>
        <taxon>Sar</taxon>
        <taxon>Alveolata</taxon>
        <taxon>Dinophyceae</taxon>
        <taxon>Suessiales</taxon>
        <taxon>Suessiaceae</taxon>
        <taxon>Polarella</taxon>
    </lineage>
</organism>
<dbReference type="InterPro" id="IPR000073">
    <property type="entry name" value="AB_hydrolase_1"/>
</dbReference>
<sequence>MQSGMALRVQSLFCDGRSRKRTKVLIATLAIMMWQRHRLWKHRDWGRGLLLLIIAALRGTLAPKLPAVKRDVHTADDGEQYCVWWLSHAGKSLETTSARQRVWVLIPGGMSDGNDFYIQQFAQSPGVAQGEDMVVFHPPGQGGTRWKRRFGHGFTDTSYLHHFLKGLASYSSVAVVGFSAGGLMTVRWAKEAVGPQRVSAVTICSPENMIEVFDKMSSGIFRLDVFLALYFHMVMRKSGLHKLVRFKRFPWPPTWRGYIKPFSEHCFALEHEVWRPFEAFVQDEFAETPDAPTRAPLLRVLGAYDPIVPRGCCAQTSEHTALWFREGSHCDLFYWRPETGLELRRWVLEAERVVQET</sequence>
<gene>
    <name evidence="2" type="ORF">PGLA2088_LOCUS27776</name>
</gene>
<protein>
    <recommendedName>
        <fullName evidence="1">AB hydrolase-1 domain-containing protein</fullName>
    </recommendedName>
</protein>
<evidence type="ECO:0000313" key="3">
    <source>
        <dbReference type="Proteomes" id="UP000626109"/>
    </source>
</evidence>
<dbReference type="Gene3D" id="3.40.50.1820">
    <property type="entry name" value="alpha/beta hydrolase"/>
    <property type="match status" value="1"/>
</dbReference>
<evidence type="ECO:0000259" key="1">
    <source>
        <dbReference type="Pfam" id="PF00561"/>
    </source>
</evidence>
<dbReference type="Pfam" id="PF00561">
    <property type="entry name" value="Abhydrolase_1"/>
    <property type="match status" value="1"/>
</dbReference>
<accession>A0A813K618</accession>
<dbReference type="EMBL" id="CAJNNW010027592">
    <property type="protein sequence ID" value="CAE8692187.1"/>
    <property type="molecule type" value="Genomic_DNA"/>
</dbReference>
<feature type="domain" description="AB hydrolase-1" evidence="1">
    <location>
        <begin position="104"/>
        <end position="216"/>
    </location>
</feature>
<dbReference type="Proteomes" id="UP000626109">
    <property type="component" value="Unassembled WGS sequence"/>
</dbReference>
<reference evidence="2" key="1">
    <citation type="submission" date="2021-02" db="EMBL/GenBank/DDBJ databases">
        <authorList>
            <person name="Dougan E. K."/>
            <person name="Rhodes N."/>
            <person name="Thang M."/>
            <person name="Chan C."/>
        </authorList>
    </citation>
    <scope>NUCLEOTIDE SEQUENCE</scope>
</reference>
<evidence type="ECO:0000313" key="2">
    <source>
        <dbReference type="EMBL" id="CAE8692187.1"/>
    </source>
</evidence>
<comment type="caution">
    <text evidence="2">The sequence shown here is derived from an EMBL/GenBank/DDBJ whole genome shotgun (WGS) entry which is preliminary data.</text>
</comment>
<dbReference type="AlphaFoldDB" id="A0A813K618"/>